<feature type="region of interest" description="Disordered" evidence="9">
    <location>
        <begin position="1148"/>
        <end position="1213"/>
    </location>
</feature>
<keyword evidence="7" id="KW-0539">Nucleus</keyword>
<protein>
    <recommendedName>
        <fullName evidence="10">Bromo domain-containing protein</fullName>
    </recommendedName>
</protein>
<accession>A0ABD2K7N7</accession>
<feature type="domain" description="Bromo" evidence="10">
    <location>
        <begin position="562"/>
        <end position="632"/>
    </location>
</feature>
<keyword evidence="2" id="KW-0677">Repeat</keyword>
<feature type="compositionally biased region" description="Low complexity" evidence="9">
    <location>
        <begin position="1195"/>
        <end position="1213"/>
    </location>
</feature>
<comment type="subcellular location">
    <subcellularLocation>
        <location evidence="1">Nucleus</location>
    </subcellularLocation>
</comment>
<dbReference type="SMART" id="SM00297">
    <property type="entry name" value="BROMO"/>
    <property type="match status" value="3"/>
</dbReference>
<dbReference type="GO" id="GO:0005694">
    <property type="term" value="C:chromosome"/>
    <property type="evidence" value="ECO:0007669"/>
    <property type="project" value="UniProtKB-ARBA"/>
</dbReference>
<dbReference type="EMBL" id="JBICBT010000819">
    <property type="protein sequence ID" value="KAL3098913.1"/>
    <property type="molecule type" value="Genomic_DNA"/>
</dbReference>
<evidence type="ECO:0000313" key="12">
    <source>
        <dbReference type="Proteomes" id="UP001620626"/>
    </source>
</evidence>
<feature type="compositionally biased region" description="Polar residues" evidence="9">
    <location>
        <begin position="12"/>
        <end position="25"/>
    </location>
</feature>
<dbReference type="Gene3D" id="1.20.920.10">
    <property type="entry name" value="Bromodomain-like"/>
    <property type="match status" value="3"/>
</dbReference>
<gene>
    <name evidence="11" type="ORF">niasHT_024668</name>
</gene>
<reference evidence="11 12" key="1">
    <citation type="submission" date="2024-10" db="EMBL/GenBank/DDBJ databases">
        <authorList>
            <person name="Kim D."/>
        </authorList>
    </citation>
    <scope>NUCLEOTIDE SEQUENCE [LARGE SCALE GENOMIC DNA]</scope>
    <source>
        <strain evidence="11">BH-2024</strain>
    </source>
</reference>
<dbReference type="PROSITE" id="PS50014">
    <property type="entry name" value="BROMODOMAIN_2"/>
    <property type="match status" value="3"/>
</dbReference>
<evidence type="ECO:0000259" key="10">
    <source>
        <dbReference type="PROSITE" id="PS50014"/>
    </source>
</evidence>
<feature type="compositionally biased region" description="Low complexity" evidence="9">
    <location>
        <begin position="348"/>
        <end position="361"/>
    </location>
</feature>
<sequence>MKGTTRRKHRQPSLQDDSGSNNGGKTTPVPTAAATAAGPPEEWRLEAAIVSLLTLTDGDNRLICPPFRVLPTPTEFPLYYEHITNPIDLKCIAERARSGHYTDWAAIDADIQLLCQNTKDFSESGQMLRKDADLLLDHFKSRASEVAGARRFSARVLARNKEYIDELLRSTTSEVGEYSEDSEEDEDSERSNDPAWRLYWTIRNFDVVDGVPLCENFMELPSKTSYPDYYEEIPHPMSLYMINKKLKRGQYNGGCAAADGGSGTAAAPKQQHNQQLHGLVKDLLLMFDNACAYNIEESAIFEAAERLRKLTLQTVKKLDSTYKTNTSQKAIKQEVLDDDDIDEEENGEQQQQHQPHQNHSHPSPPPIVPKMNGTSAVVPPPTKRRKVGPKGGVVVDGAANAVITTNSSINATTDVLPVRRVVKREASAKGEQAIKRMVDSDFEEEEEDFPMNDHHHHHKQRAGMQNNHRHQPNNLKNGDISAAVPSSSSSTTTAPTVGATTATCANASSASVSHKRAPRRLNADGTPAERLKPGRKSVDELREKFAQKLTAVWQDVHNLKMGDRALAEPFEYLPCDKTFPDYYRTITKPISLMCIQRKIKEQLYADSDELLADLRQMFANARTFNKPDAQICADATILESVAVGSMRTHTEGVTLFYPYRRTDKGWSEKASIERSPLKMKRKGAILSTAPPTAASSSSSLSTNADGTNASTPSTTAATATTAGGTLSTATATISSATATADSQSATTFSAMCAQQQRSLAAASSSAVYVAPPLPPSSMCPALNNNNNAIASTSGAVYYAAGGGGYLVPQQQQQQQQFILHHHNAMPMAQAQPPQQFAAPHSVVHVQQQQQYLHQQQPMALTTSVKQLQQQQQQYHQSQQQQQYFSSTSALINGGGIQPNAALQQALHNGPIAAAVASSSCSASSSSSTVGPTVLFHLQQPQQQQLHHAQAVQQQYIQHHYGTNAEACAVGVQSPPPYSAGTVGLVGTNASSAQPNVQQMIIDPGRAVVNAMPKMALPVFVEPSASVKIQRVLHSEAYVRYIESMYSNKVQRTVSKWDKNLQATQRNTTAMPSSSSASSTSSSATAADSVFFDAINTSNGIDGKNRKQLAQQWIRLSSNGSRRREEVLMRALWTLRDQLIEGTVGVARHAELSPGEPPKTTATAGFPSSSNKNDRNNNNNNHNNSSARTGGGGGCSSWAGPSSSSAVAAAAEKR</sequence>
<feature type="region of interest" description="Disordered" evidence="9">
    <location>
        <begin position="681"/>
        <end position="722"/>
    </location>
</feature>
<feature type="region of interest" description="Disordered" evidence="9">
    <location>
        <begin position="341"/>
        <end position="392"/>
    </location>
</feature>
<evidence type="ECO:0000256" key="7">
    <source>
        <dbReference type="ARBA" id="ARBA00023242"/>
    </source>
</evidence>
<feature type="compositionally biased region" description="Low complexity" evidence="9">
    <location>
        <begin position="481"/>
        <end position="511"/>
    </location>
</feature>
<dbReference type="PRINTS" id="PR00503">
    <property type="entry name" value="BROMODOMAIN"/>
</dbReference>
<evidence type="ECO:0000256" key="3">
    <source>
        <dbReference type="ARBA" id="ARBA00022853"/>
    </source>
</evidence>
<dbReference type="AlphaFoldDB" id="A0ABD2K7N7"/>
<feature type="compositionally biased region" description="Low complexity" evidence="9">
    <location>
        <begin position="26"/>
        <end position="40"/>
    </location>
</feature>
<evidence type="ECO:0000256" key="6">
    <source>
        <dbReference type="ARBA" id="ARBA00023163"/>
    </source>
</evidence>
<dbReference type="PANTHER" id="PTHR16062:SF19">
    <property type="entry name" value="PROTEIN POLYBROMO-1"/>
    <property type="match status" value="1"/>
</dbReference>
<keyword evidence="6" id="KW-0804">Transcription</keyword>
<feature type="compositionally biased region" description="Low complexity" evidence="9">
    <location>
        <begin position="686"/>
        <end position="722"/>
    </location>
</feature>
<evidence type="ECO:0000256" key="1">
    <source>
        <dbReference type="ARBA" id="ARBA00004123"/>
    </source>
</evidence>
<keyword evidence="4" id="KW-0805">Transcription regulation</keyword>
<feature type="region of interest" description="Disordered" evidence="9">
    <location>
        <begin position="450"/>
        <end position="537"/>
    </location>
</feature>
<dbReference type="Proteomes" id="UP001620626">
    <property type="component" value="Unassembled WGS sequence"/>
</dbReference>
<evidence type="ECO:0000256" key="9">
    <source>
        <dbReference type="SAM" id="MobiDB-lite"/>
    </source>
</evidence>
<comment type="caution">
    <text evidence="11">The sequence shown here is derived from an EMBL/GenBank/DDBJ whole genome shotgun (WGS) entry which is preliminary data.</text>
</comment>
<feature type="domain" description="Bromo" evidence="10">
    <location>
        <begin position="209"/>
        <end position="301"/>
    </location>
</feature>
<dbReference type="SUPFAM" id="SSF47370">
    <property type="entry name" value="Bromodomain"/>
    <property type="match status" value="3"/>
</dbReference>
<dbReference type="GO" id="GO:0006325">
    <property type="term" value="P:chromatin organization"/>
    <property type="evidence" value="ECO:0007669"/>
    <property type="project" value="UniProtKB-KW"/>
</dbReference>
<evidence type="ECO:0000256" key="5">
    <source>
        <dbReference type="ARBA" id="ARBA00023117"/>
    </source>
</evidence>
<evidence type="ECO:0000256" key="4">
    <source>
        <dbReference type="ARBA" id="ARBA00023015"/>
    </source>
</evidence>
<evidence type="ECO:0000256" key="2">
    <source>
        <dbReference type="ARBA" id="ARBA00022737"/>
    </source>
</evidence>
<evidence type="ECO:0000313" key="11">
    <source>
        <dbReference type="EMBL" id="KAL3098913.1"/>
    </source>
</evidence>
<dbReference type="InterPro" id="IPR037382">
    <property type="entry name" value="Rsc/polybromo"/>
</dbReference>
<feature type="domain" description="Bromo" evidence="10">
    <location>
        <begin position="59"/>
        <end position="129"/>
    </location>
</feature>
<dbReference type="PANTHER" id="PTHR16062">
    <property type="entry name" value="SWI/SNF-RELATED"/>
    <property type="match status" value="1"/>
</dbReference>
<evidence type="ECO:0000256" key="8">
    <source>
        <dbReference type="PROSITE-ProRule" id="PRU00035"/>
    </source>
</evidence>
<proteinExistence type="predicted"/>
<feature type="compositionally biased region" description="Low complexity" evidence="9">
    <location>
        <begin position="1167"/>
        <end position="1187"/>
    </location>
</feature>
<dbReference type="InterPro" id="IPR001487">
    <property type="entry name" value="Bromodomain"/>
</dbReference>
<keyword evidence="12" id="KW-1185">Reference proteome</keyword>
<keyword evidence="3" id="KW-0156">Chromatin regulator</keyword>
<dbReference type="GO" id="GO:0005634">
    <property type="term" value="C:nucleus"/>
    <property type="evidence" value="ECO:0007669"/>
    <property type="project" value="UniProtKB-SubCell"/>
</dbReference>
<dbReference type="Pfam" id="PF00439">
    <property type="entry name" value="Bromodomain"/>
    <property type="match status" value="3"/>
</dbReference>
<dbReference type="InterPro" id="IPR036427">
    <property type="entry name" value="Bromodomain-like_sf"/>
</dbReference>
<feature type="compositionally biased region" description="Basic residues" evidence="9">
    <location>
        <begin position="1"/>
        <end position="11"/>
    </location>
</feature>
<organism evidence="11 12">
    <name type="scientific">Heterodera trifolii</name>
    <dbReference type="NCBI Taxonomy" id="157864"/>
    <lineage>
        <taxon>Eukaryota</taxon>
        <taxon>Metazoa</taxon>
        <taxon>Ecdysozoa</taxon>
        <taxon>Nematoda</taxon>
        <taxon>Chromadorea</taxon>
        <taxon>Rhabditida</taxon>
        <taxon>Tylenchina</taxon>
        <taxon>Tylenchomorpha</taxon>
        <taxon>Tylenchoidea</taxon>
        <taxon>Heteroderidae</taxon>
        <taxon>Heteroderinae</taxon>
        <taxon>Heterodera</taxon>
    </lineage>
</organism>
<keyword evidence="5 8" id="KW-0103">Bromodomain</keyword>
<name>A0ABD2K7N7_9BILA</name>
<feature type="compositionally biased region" description="Basic and acidic residues" evidence="9">
    <location>
        <begin position="527"/>
        <end position="537"/>
    </location>
</feature>
<feature type="region of interest" description="Disordered" evidence="9">
    <location>
        <begin position="1"/>
        <end position="40"/>
    </location>
</feature>
<feature type="compositionally biased region" description="Basic residues" evidence="9">
    <location>
        <begin position="454"/>
        <end position="471"/>
    </location>
</feature>